<dbReference type="Proteomes" id="UP000218887">
    <property type="component" value="Unassembled WGS sequence"/>
</dbReference>
<gene>
    <name evidence="2" type="ORF">CIL05_18065</name>
</gene>
<feature type="transmembrane region" description="Helical" evidence="1">
    <location>
        <begin position="49"/>
        <end position="66"/>
    </location>
</feature>
<evidence type="ECO:0000313" key="2">
    <source>
        <dbReference type="EMBL" id="PAV28273.1"/>
    </source>
</evidence>
<protein>
    <recommendedName>
        <fullName evidence="4">QueT transporter family protein</fullName>
    </recommendedName>
</protein>
<dbReference type="PANTHER" id="PTHR40044:SF1">
    <property type="entry name" value="INTEGRAL MEMBRANE PROTEIN"/>
    <property type="match status" value="1"/>
</dbReference>
<feature type="transmembrane region" description="Helical" evidence="1">
    <location>
        <begin position="6"/>
        <end position="28"/>
    </location>
</feature>
<feature type="transmembrane region" description="Helical" evidence="1">
    <location>
        <begin position="127"/>
        <end position="150"/>
    </location>
</feature>
<dbReference type="EMBL" id="NPOA01000014">
    <property type="protein sequence ID" value="PAV28273.1"/>
    <property type="molecule type" value="Genomic_DNA"/>
</dbReference>
<dbReference type="AlphaFoldDB" id="A0A2A2IB28"/>
<dbReference type="InterPro" id="IPR010387">
    <property type="entry name" value="QueT"/>
</dbReference>
<name>A0A2A2IB28_9BACI</name>
<keyword evidence="1" id="KW-0812">Transmembrane</keyword>
<dbReference type="Pfam" id="PF06177">
    <property type="entry name" value="QueT"/>
    <property type="match status" value="1"/>
</dbReference>
<keyword evidence="1" id="KW-0472">Membrane</keyword>
<evidence type="ECO:0008006" key="4">
    <source>
        <dbReference type="Google" id="ProtNLM"/>
    </source>
</evidence>
<dbReference type="RefSeq" id="WP_095656945.1">
    <property type="nucleotide sequence ID" value="NZ_NPOA01000014.1"/>
</dbReference>
<organism evidence="2 3">
    <name type="scientific">Virgibacillus profundi</name>
    <dbReference type="NCBI Taxonomy" id="2024555"/>
    <lineage>
        <taxon>Bacteria</taxon>
        <taxon>Bacillati</taxon>
        <taxon>Bacillota</taxon>
        <taxon>Bacilli</taxon>
        <taxon>Bacillales</taxon>
        <taxon>Bacillaceae</taxon>
        <taxon>Virgibacillus</taxon>
    </lineage>
</organism>
<evidence type="ECO:0000256" key="1">
    <source>
        <dbReference type="SAM" id="Phobius"/>
    </source>
</evidence>
<proteinExistence type="predicted"/>
<evidence type="ECO:0000313" key="3">
    <source>
        <dbReference type="Proteomes" id="UP000218887"/>
    </source>
</evidence>
<feature type="transmembrane region" description="Helical" evidence="1">
    <location>
        <begin position="96"/>
        <end position="115"/>
    </location>
</feature>
<dbReference type="OrthoDB" id="1706970at2"/>
<feature type="transmembrane region" description="Helical" evidence="1">
    <location>
        <begin position="72"/>
        <end position="89"/>
    </location>
</feature>
<keyword evidence="3" id="KW-1185">Reference proteome</keyword>
<keyword evidence="1" id="KW-1133">Transmembrane helix</keyword>
<dbReference type="PIRSF" id="PIRSF031501">
    <property type="entry name" value="QueT"/>
    <property type="match status" value="1"/>
</dbReference>
<comment type="caution">
    <text evidence="2">The sequence shown here is derived from an EMBL/GenBank/DDBJ whole genome shotgun (WGS) entry which is preliminary data.</text>
</comment>
<sequence>MKLKTLVANGLIAALYIAVSLAIEPLAFSSIQFRIPEMFNHLIVFSKKYFFGIILGVFITNIFSPLGMYDLIFGVAHSAISLLIIILLAKFIKNIWILLVANTLIFSFNMFIIAFELNLALGFPFLLTWLTTAAGELAVLAIGIPIMYALNKRLKFNTLV</sequence>
<accession>A0A2A2IB28</accession>
<reference evidence="2 3" key="1">
    <citation type="submission" date="2017-08" db="EMBL/GenBank/DDBJ databases">
        <title>Virgibacillus indicus sp. nov. and Virgibacillus profoundi sp. nov, two moderately halophilic bacteria isolated from marine sediment by using the Microfluidic Streak Plate.</title>
        <authorList>
            <person name="Xu B."/>
            <person name="Hu B."/>
            <person name="Wang J."/>
            <person name="Zhu Y."/>
            <person name="Huang L."/>
            <person name="Du W."/>
            <person name="Huang Y."/>
        </authorList>
    </citation>
    <scope>NUCLEOTIDE SEQUENCE [LARGE SCALE GENOMIC DNA]</scope>
    <source>
        <strain evidence="2 3">IO3-P3-H5</strain>
    </source>
</reference>
<dbReference type="PANTHER" id="PTHR40044">
    <property type="entry name" value="INTEGRAL MEMBRANE PROTEIN-RELATED"/>
    <property type="match status" value="1"/>
</dbReference>